<feature type="transmembrane region" description="Helical" evidence="1">
    <location>
        <begin position="422"/>
        <end position="439"/>
    </location>
</feature>
<evidence type="ECO:0008006" key="3">
    <source>
        <dbReference type="Google" id="ProtNLM"/>
    </source>
</evidence>
<feature type="transmembrane region" description="Helical" evidence="1">
    <location>
        <begin position="264"/>
        <end position="280"/>
    </location>
</feature>
<gene>
    <name evidence="2" type="ORF">ABWK59_14740</name>
</gene>
<evidence type="ECO:0000256" key="1">
    <source>
        <dbReference type="SAM" id="Phobius"/>
    </source>
</evidence>
<keyword evidence="1" id="KW-0812">Transmembrane</keyword>
<proteinExistence type="predicted"/>
<protein>
    <recommendedName>
        <fullName evidence="3">Galactan 5-O-arabinofuranosyltransferase</fullName>
    </recommendedName>
</protein>
<dbReference type="RefSeq" id="WP_354641032.1">
    <property type="nucleotide sequence ID" value="NZ_CP159872.1"/>
</dbReference>
<feature type="transmembrane region" description="Helical" evidence="1">
    <location>
        <begin position="292"/>
        <end position="312"/>
    </location>
</feature>
<sequence>MSRSVGEWVRGLRWPAAEAAAGAVAALGYTLLCATIDVDPMVRIGQVSGLAGLQLYGALLGLPLLALLVFCAHRGSLRRYDRVKRLVCAALAGLASGALAGGTVVALSGTPWPLGGQDGDPATLVRMANSMLNGGHLPGVYPPGFPAAIALWAKIRYNGIGDTGLALQDLQIAFTALAGPAAYLSWRMLLRPFWALAIALPATVVFLDPIRPYSHVTMIVLMPLFAACLLRLRRIAEVPTRTALLAAAGYGAVLGALFLWYSGWYLWAAPGVLVLALLALPWRQGGAVLRRALAYCATVAAAAALVGSPLLYEILKHGSGVPDRYAYLAVYADPGYVLGWASDRAGAQTYHTWPASGELAGQTGFAVLLLAAVGLGIGLGLRHVAVKTAAVVLAGAWLLRFWFASRMEDTQAVQLYPRTTWIILYCLMILAVVGLMAAVERVSARWLSGSTGPAAATAARVRPGAVQQLAAGLVCALALFGAMGTSWSVNRYLPEDPGLGTMGLDAWRAHTVKLPGGGCPKYSPVQQCQDIDVSFFNPGDDQDQKLWCGALPGPDWPTVCGRRAPWLAPEQ</sequence>
<dbReference type="EMBL" id="CP159872">
    <property type="protein sequence ID" value="XCM80089.1"/>
    <property type="molecule type" value="Genomic_DNA"/>
</dbReference>
<keyword evidence="1" id="KW-0472">Membrane</keyword>
<reference evidence="2" key="1">
    <citation type="submission" date="2024-06" db="EMBL/GenBank/DDBJ databases">
        <title>The genome sequences of Kitasatospora sp. strain HUAS MG31.</title>
        <authorList>
            <person name="Mo P."/>
        </authorList>
    </citation>
    <scope>NUCLEOTIDE SEQUENCE</scope>
    <source>
        <strain evidence="2">HUAS MG31</strain>
    </source>
</reference>
<feature type="transmembrane region" description="Helical" evidence="1">
    <location>
        <begin position="384"/>
        <end position="402"/>
    </location>
</feature>
<name>A0AAU8JVW4_9ACTN</name>
<feature type="transmembrane region" description="Helical" evidence="1">
    <location>
        <begin position="213"/>
        <end position="230"/>
    </location>
</feature>
<keyword evidence="1" id="KW-1133">Transmembrane helix</keyword>
<feature type="transmembrane region" description="Helical" evidence="1">
    <location>
        <begin position="242"/>
        <end position="258"/>
    </location>
</feature>
<evidence type="ECO:0000313" key="2">
    <source>
        <dbReference type="EMBL" id="XCM80089.1"/>
    </source>
</evidence>
<feature type="transmembrane region" description="Helical" evidence="1">
    <location>
        <begin position="12"/>
        <end position="32"/>
    </location>
</feature>
<feature type="transmembrane region" description="Helical" evidence="1">
    <location>
        <begin position="85"/>
        <end position="107"/>
    </location>
</feature>
<feature type="transmembrane region" description="Helical" evidence="1">
    <location>
        <begin position="52"/>
        <end position="73"/>
    </location>
</feature>
<feature type="transmembrane region" description="Helical" evidence="1">
    <location>
        <begin position="359"/>
        <end position="377"/>
    </location>
</feature>
<dbReference type="KEGG" id="kcm:ABWK59_14740"/>
<organism evidence="2">
    <name type="scientific">Kitasatospora camelliae</name>
    <dbReference type="NCBI Taxonomy" id="3156397"/>
    <lineage>
        <taxon>Bacteria</taxon>
        <taxon>Bacillati</taxon>
        <taxon>Actinomycetota</taxon>
        <taxon>Actinomycetes</taxon>
        <taxon>Kitasatosporales</taxon>
        <taxon>Streptomycetaceae</taxon>
        <taxon>Kitasatospora</taxon>
    </lineage>
</organism>
<accession>A0AAU8JVW4</accession>
<dbReference type="AlphaFoldDB" id="A0AAU8JVW4"/>